<gene>
    <name evidence="9" type="ORF">KDW96_14460</name>
</gene>
<evidence type="ECO:0000256" key="5">
    <source>
        <dbReference type="ARBA" id="ARBA00022692"/>
    </source>
</evidence>
<evidence type="ECO:0000256" key="6">
    <source>
        <dbReference type="ARBA" id="ARBA00022989"/>
    </source>
</evidence>
<evidence type="ECO:0000256" key="4">
    <source>
        <dbReference type="ARBA" id="ARBA00022475"/>
    </source>
</evidence>
<reference evidence="9" key="1">
    <citation type="submission" date="2021-04" db="EMBL/GenBank/DDBJ databases">
        <title>Oceanospirillales bacteria with DddD are important DMSP degraders in coastal seawater.</title>
        <authorList>
            <person name="Liu J."/>
        </authorList>
    </citation>
    <scope>NUCLEOTIDE SEQUENCE</scope>
    <source>
        <strain evidence="9">D13-4</strain>
    </source>
</reference>
<dbReference type="EMBL" id="CP073346">
    <property type="protein sequence ID" value="UTW06386.1"/>
    <property type="molecule type" value="Genomic_DNA"/>
</dbReference>
<comment type="similarity">
    <text evidence="2 8">Belongs to the 4-toluene sulfonate uptake permease (TSUP) (TC 2.A.102) family.</text>
</comment>
<evidence type="ECO:0000256" key="3">
    <source>
        <dbReference type="ARBA" id="ARBA00022448"/>
    </source>
</evidence>
<protein>
    <recommendedName>
        <fullName evidence="8">Probable membrane transporter protein</fullName>
    </recommendedName>
</protein>
<dbReference type="Proteomes" id="UP001059672">
    <property type="component" value="Chromosome"/>
</dbReference>
<accession>A0ABY5H3M6</accession>
<dbReference type="InterPro" id="IPR052017">
    <property type="entry name" value="TSUP"/>
</dbReference>
<keyword evidence="4 8" id="KW-1003">Cell membrane</keyword>
<dbReference type="InterPro" id="IPR002781">
    <property type="entry name" value="TM_pro_TauE-like"/>
</dbReference>
<feature type="transmembrane region" description="Helical" evidence="8">
    <location>
        <begin position="76"/>
        <end position="94"/>
    </location>
</feature>
<feature type="transmembrane region" description="Helical" evidence="8">
    <location>
        <begin position="145"/>
        <end position="166"/>
    </location>
</feature>
<organism evidence="9 10">
    <name type="scientific">Pseudomonas benzenivorans</name>
    <dbReference type="NCBI Taxonomy" id="556533"/>
    <lineage>
        <taxon>Bacteria</taxon>
        <taxon>Pseudomonadati</taxon>
        <taxon>Pseudomonadota</taxon>
        <taxon>Gammaproteobacteria</taxon>
        <taxon>Pseudomonadales</taxon>
        <taxon>Pseudomonadaceae</taxon>
        <taxon>Pseudomonas</taxon>
    </lineage>
</organism>
<evidence type="ECO:0000313" key="10">
    <source>
        <dbReference type="Proteomes" id="UP001059672"/>
    </source>
</evidence>
<dbReference type="PANTHER" id="PTHR30269">
    <property type="entry name" value="TRANSMEMBRANE PROTEIN YFCA"/>
    <property type="match status" value="1"/>
</dbReference>
<dbReference type="RefSeq" id="WP_255836963.1">
    <property type="nucleotide sequence ID" value="NZ_CP073346.1"/>
</dbReference>
<keyword evidence="7 8" id="KW-0472">Membrane</keyword>
<evidence type="ECO:0000256" key="8">
    <source>
        <dbReference type="RuleBase" id="RU363041"/>
    </source>
</evidence>
<evidence type="ECO:0000313" key="9">
    <source>
        <dbReference type="EMBL" id="UTW06386.1"/>
    </source>
</evidence>
<keyword evidence="10" id="KW-1185">Reference proteome</keyword>
<evidence type="ECO:0000256" key="1">
    <source>
        <dbReference type="ARBA" id="ARBA00004651"/>
    </source>
</evidence>
<keyword evidence="3" id="KW-0813">Transport</keyword>
<name>A0ABY5H3M6_9PSED</name>
<dbReference type="PANTHER" id="PTHR30269:SF0">
    <property type="entry name" value="MEMBRANE TRANSPORTER PROTEIN YFCA-RELATED"/>
    <property type="match status" value="1"/>
</dbReference>
<evidence type="ECO:0000256" key="2">
    <source>
        <dbReference type="ARBA" id="ARBA00009142"/>
    </source>
</evidence>
<dbReference type="Pfam" id="PF01925">
    <property type="entry name" value="TauE"/>
    <property type="match status" value="1"/>
</dbReference>
<feature type="transmembrane region" description="Helical" evidence="8">
    <location>
        <begin position="187"/>
        <end position="213"/>
    </location>
</feature>
<keyword evidence="5 8" id="KW-0812">Transmembrane</keyword>
<keyword evidence="6 8" id="KW-1133">Transmembrane helix</keyword>
<feature type="transmembrane region" description="Helical" evidence="8">
    <location>
        <begin position="106"/>
        <end position="125"/>
    </location>
</feature>
<proteinExistence type="inferred from homology"/>
<feature type="transmembrane region" description="Helical" evidence="8">
    <location>
        <begin position="233"/>
        <end position="254"/>
    </location>
</feature>
<comment type="subcellular location">
    <subcellularLocation>
        <location evidence="1 8">Cell membrane</location>
        <topology evidence="1 8">Multi-pass membrane protein</topology>
    </subcellularLocation>
</comment>
<evidence type="ECO:0000256" key="7">
    <source>
        <dbReference type="ARBA" id="ARBA00023136"/>
    </source>
</evidence>
<sequence>MELMLPDMALGWLAVLVLGALLAGYLDAIAGGGGIIQVPILLLSGMSPVNVLATNKAVALMGTASAAVRYMLGGQVVWRIVRVAALPCLLAAYLGSRLAMLTPDWLLELCILGCLIAALLAALLVRADKVGGGPPPSSARIICNLMPVGLYDGFSGPGTGVFLVLVKHARLKLEMLAATATTKPINLLTNVGGVAAFIWAGKVVWAVAVPMILANALGGWLGSRAAIRRGAAYIRSMLLVMLVLLCGATLWKLANAWF</sequence>